<evidence type="ECO:0000256" key="1">
    <source>
        <dbReference type="SAM" id="MobiDB-lite"/>
    </source>
</evidence>
<name>A0A151WF78_9HYME</name>
<dbReference type="EMBL" id="KQ983227">
    <property type="protein sequence ID" value="KYQ46476.1"/>
    <property type="molecule type" value="Genomic_DNA"/>
</dbReference>
<evidence type="ECO:0000313" key="2">
    <source>
        <dbReference type="EMBL" id="KYQ46476.1"/>
    </source>
</evidence>
<keyword evidence="3" id="KW-1185">Reference proteome</keyword>
<reference evidence="2 3" key="1">
    <citation type="submission" date="2015-09" db="EMBL/GenBank/DDBJ databases">
        <title>Trachymyrmex zeteki WGS genome.</title>
        <authorList>
            <person name="Nygaard S."/>
            <person name="Hu H."/>
            <person name="Boomsma J."/>
            <person name="Zhang G."/>
        </authorList>
    </citation>
    <scope>NUCLEOTIDE SEQUENCE [LARGE SCALE GENOMIC DNA]</scope>
    <source>
        <strain evidence="2">Tzet28-1</strain>
        <tissue evidence="2">Whole body</tissue>
    </source>
</reference>
<feature type="region of interest" description="Disordered" evidence="1">
    <location>
        <begin position="32"/>
        <end position="60"/>
    </location>
</feature>
<gene>
    <name evidence="2" type="ORF">ALC60_14573</name>
</gene>
<accession>A0A151WF78</accession>
<proteinExistence type="predicted"/>
<evidence type="ECO:0000313" key="3">
    <source>
        <dbReference type="Proteomes" id="UP000075809"/>
    </source>
</evidence>
<organism evidence="2 3">
    <name type="scientific">Mycetomoellerius zeteki</name>
    <dbReference type="NCBI Taxonomy" id="64791"/>
    <lineage>
        <taxon>Eukaryota</taxon>
        <taxon>Metazoa</taxon>
        <taxon>Ecdysozoa</taxon>
        <taxon>Arthropoda</taxon>
        <taxon>Hexapoda</taxon>
        <taxon>Insecta</taxon>
        <taxon>Pterygota</taxon>
        <taxon>Neoptera</taxon>
        <taxon>Endopterygota</taxon>
        <taxon>Hymenoptera</taxon>
        <taxon>Apocrita</taxon>
        <taxon>Aculeata</taxon>
        <taxon>Formicoidea</taxon>
        <taxon>Formicidae</taxon>
        <taxon>Myrmicinae</taxon>
        <taxon>Mycetomoellerius</taxon>
    </lineage>
</organism>
<feature type="non-terminal residue" evidence="2">
    <location>
        <position position="1"/>
    </location>
</feature>
<protein>
    <submittedName>
        <fullName evidence="2">Uncharacterized protein</fullName>
    </submittedName>
</protein>
<dbReference type="Proteomes" id="UP000075809">
    <property type="component" value="Unassembled WGS sequence"/>
</dbReference>
<sequence>LRGRDVLPRRHNVCRNVTSSWKAFLFRRDSRGESPGNCATKMQSDAPAGNDSRSGAREWDLSSREVPSVYNYADADFIANSDAKWRALARCRRLSVRQCSSTIAERWAIEDKLVGLLPVIIAKFGINCFHYFPPVSQLLKILLFYEKK</sequence>
<dbReference type="AlphaFoldDB" id="A0A151WF78"/>